<reference evidence="1 2" key="1">
    <citation type="submission" date="2019-02" db="EMBL/GenBank/DDBJ databases">
        <title>Sequencing the genomes of 1000 actinobacteria strains.</title>
        <authorList>
            <person name="Klenk H.-P."/>
        </authorList>
    </citation>
    <scope>NUCLEOTIDE SEQUENCE [LARGE SCALE GENOMIC DNA]</scope>
    <source>
        <strain evidence="1 2">DSM 17364</strain>
    </source>
</reference>
<dbReference type="Proteomes" id="UP000292685">
    <property type="component" value="Unassembled WGS sequence"/>
</dbReference>
<dbReference type="EMBL" id="SHLA01000001">
    <property type="protein sequence ID" value="RZU61760.1"/>
    <property type="molecule type" value="Genomic_DNA"/>
</dbReference>
<accession>A0A4Q8AC39</accession>
<dbReference type="RefSeq" id="WP_130450202.1">
    <property type="nucleotide sequence ID" value="NZ_SHLA01000001.1"/>
</dbReference>
<evidence type="ECO:0000313" key="2">
    <source>
        <dbReference type="Proteomes" id="UP000292685"/>
    </source>
</evidence>
<name>A0A4Q8AC39_9MICC</name>
<organism evidence="1 2">
    <name type="scientific">Zhihengliuella halotolerans</name>
    <dbReference type="NCBI Taxonomy" id="370736"/>
    <lineage>
        <taxon>Bacteria</taxon>
        <taxon>Bacillati</taxon>
        <taxon>Actinomycetota</taxon>
        <taxon>Actinomycetes</taxon>
        <taxon>Micrococcales</taxon>
        <taxon>Micrococcaceae</taxon>
        <taxon>Zhihengliuella</taxon>
    </lineage>
</organism>
<sequence>MTRRQPIGPDCRDGKHQGCAGQALDEQADVVVACACCQTHAEDAAPKIEVWETEVPDFVIFGTHDRTAALEAARTFYTDVAGVEVPEDLDEIVGDAVAYWADPAVKDEELWPDESVSKDPVAGWTPFLVVGL</sequence>
<proteinExistence type="predicted"/>
<gene>
    <name evidence="1" type="ORF">EV380_1338</name>
</gene>
<dbReference type="AlphaFoldDB" id="A0A4Q8AC39"/>
<evidence type="ECO:0000313" key="1">
    <source>
        <dbReference type="EMBL" id="RZU61760.1"/>
    </source>
</evidence>
<protein>
    <submittedName>
        <fullName evidence="1">Uncharacterized protein</fullName>
    </submittedName>
</protein>
<keyword evidence="2" id="KW-1185">Reference proteome</keyword>
<dbReference type="OrthoDB" id="5071433at2"/>
<comment type="caution">
    <text evidence="1">The sequence shown here is derived from an EMBL/GenBank/DDBJ whole genome shotgun (WGS) entry which is preliminary data.</text>
</comment>